<dbReference type="InterPro" id="IPR029044">
    <property type="entry name" value="Nucleotide-diphossugar_trans"/>
</dbReference>
<comment type="pathway">
    <text evidence="9">Glycan biosynthesis; glycogen biosynthesis.</text>
</comment>
<dbReference type="AlphaFoldDB" id="A0A848DDD6"/>
<dbReference type="Gene3D" id="3.90.550.10">
    <property type="entry name" value="Spore Coat Polysaccharide Biosynthesis Protein SpsA, Chain A"/>
    <property type="match status" value="1"/>
</dbReference>
<evidence type="ECO:0000313" key="12">
    <source>
        <dbReference type="EMBL" id="NMH90593.1"/>
    </source>
</evidence>
<feature type="binding site" evidence="9">
    <location>
        <position position="197"/>
    </location>
    <ligand>
        <name>alpha-D-glucose 1-phosphate</name>
        <dbReference type="ChEBI" id="CHEBI:58601"/>
    </ligand>
</feature>
<dbReference type="InterPro" id="IPR011831">
    <property type="entry name" value="ADP-Glc_PPase"/>
</dbReference>
<dbReference type="CDD" id="cd02508">
    <property type="entry name" value="ADP_Glucose_PP"/>
    <property type="match status" value="1"/>
</dbReference>
<feature type="domain" description="Glucose-1-phosphate adenylyltransferase/Bifunctional protein GlmU-like C-terminal hexapeptide" evidence="11">
    <location>
        <begin position="300"/>
        <end position="404"/>
    </location>
</feature>
<dbReference type="Gene3D" id="2.160.10.10">
    <property type="entry name" value="Hexapeptide repeat proteins"/>
    <property type="match status" value="1"/>
</dbReference>
<dbReference type="GO" id="GO:0008878">
    <property type="term" value="F:glucose-1-phosphate adenylyltransferase activity"/>
    <property type="evidence" value="ECO:0007669"/>
    <property type="project" value="UniProtKB-UniRule"/>
</dbReference>
<dbReference type="Pfam" id="PF24894">
    <property type="entry name" value="Hexapep_GlmU"/>
    <property type="match status" value="1"/>
</dbReference>
<feature type="binding site" evidence="9">
    <location>
        <position position="98"/>
    </location>
    <ligand>
        <name>alpha-D-glucose 1-phosphate</name>
        <dbReference type="ChEBI" id="CHEBI:58601"/>
    </ligand>
</feature>
<dbReference type="EC" id="2.7.7.27" evidence="9"/>
<dbReference type="UniPathway" id="UPA00164"/>
<dbReference type="GO" id="GO:0005978">
    <property type="term" value="P:glycogen biosynthetic process"/>
    <property type="evidence" value="ECO:0007669"/>
    <property type="project" value="UniProtKB-UniRule"/>
</dbReference>
<dbReference type="SUPFAM" id="SSF51161">
    <property type="entry name" value="Trimeric LpxA-like enzymes"/>
    <property type="match status" value="1"/>
</dbReference>
<dbReference type="PANTHER" id="PTHR43523:SF2">
    <property type="entry name" value="GLUCOSE-1-PHOSPHATE ADENYLYLTRANSFERASE"/>
    <property type="match status" value="1"/>
</dbReference>
<dbReference type="InterPro" id="IPR011004">
    <property type="entry name" value="Trimer_LpxA-like_sf"/>
</dbReference>
<dbReference type="NCBIfam" id="TIGR02091">
    <property type="entry name" value="glgC"/>
    <property type="match status" value="1"/>
</dbReference>
<evidence type="ECO:0000256" key="6">
    <source>
        <dbReference type="ARBA" id="ARBA00022840"/>
    </source>
</evidence>
<dbReference type="Pfam" id="PF00483">
    <property type="entry name" value="NTP_transferase"/>
    <property type="match status" value="1"/>
</dbReference>
<proteinExistence type="inferred from homology"/>
<keyword evidence="8 9" id="KW-0119">Carbohydrate metabolism</keyword>
<evidence type="ECO:0000256" key="7">
    <source>
        <dbReference type="ARBA" id="ARBA00023056"/>
    </source>
</evidence>
<dbReference type="InterPro" id="IPR005835">
    <property type="entry name" value="NTP_transferase_dom"/>
</dbReference>
<comment type="similarity">
    <text evidence="1 9">Belongs to the bacterial/plant glucose-1-phosphate adenylyltransferase family.</text>
</comment>
<dbReference type="PROSITE" id="PS00808">
    <property type="entry name" value="ADP_GLC_PYROPHOSPH_1"/>
    <property type="match status" value="1"/>
</dbReference>
<evidence type="ECO:0000313" key="13">
    <source>
        <dbReference type="Proteomes" id="UP000586918"/>
    </source>
</evidence>
<evidence type="ECO:0000256" key="2">
    <source>
        <dbReference type="ARBA" id="ARBA00022600"/>
    </source>
</evidence>
<keyword evidence="6 9" id="KW-0067">ATP-binding</keyword>
<dbReference type="PANTHER" id="PTHR43523">
    <property type="entry name" value="GLUCOSE-1-PHOSPHATE ADENYLYLTRANSFERASE-RELATED"/>
    <property type="match status" value="1"/>
</dbReference>
<dbReference type="InterPro" id="IPR023049">
    <property type="entry name" value="GlgC_bac"/>
</dbReference>
<dbReference type="SUPFAM" id="SSF53448">
    <property type="entry name" value="Nucleotide-diphospho-sugar transferases"/>
    <property type="match status" value="1"/>
</dbReference>
<keyword evidence="13" id="KW-1185">Reference proteome</keyword>
<dbReference type="HAMAP" id="MF_00624">
    <property type="entry name" value="GlgC"/>
    <property type="match status" value="1"/>
</dbReference>
<comment type="function">
    <text evidence="9">Involved in the biosynthesis of ADP-glucose, a building block required for the elongation reactions to produce glycogen. Catalyzes the reaction between ATP and alpha-D-glucose 1-phosphate (G1P) to produce pyrophosphate and ADP-Glc.</text>
</comment>
<dbReference type="RefSeq" id="WP_169410088.1">
    <property type="nucleotide sequence ID" value="NZ_JAAXKZ010000006.1"/>
</dbReference>
<gene>
    <name evidence="9 12" type="primary">glgC</name>
    <name evidence="12" type="ORF">HF519_03150</name>
</gene>
<evidence type="ECO:0000256" key="4">
    <source>
        <dbReference type="ARBA" id="ARBA00022695"/>
    </source>
</evidence>
<dbReference type="Proteomes" id="UP000586918">
    <property type="component" value="Unassembled WGS sequence"/>
</dbReference>
<feature type="binding site" evidence="9">
    <location>
        <position position="163"/>
    </location>
    <ligand>
        <name>alpha-D-glucose 1-phosphate</name>
        <dbReference type="ChEBI" id="CHEBI:58601"/>
    </ligand>
</feature>
<dbReference type="InterPro" id="IPR005836">
    <property type="entry name" value="ADP_Glu_pyroP_CS"/>
</dbReference>
<comment type="subunit">
    <text evidence="9">Homotetramer.</text>
</comment>
<evidence type="ECO:0000256" key="3">
    <source>
        <dbReference type="ARBA" id="ARBA00022679"/>
    </source>
</evidence>
<evidence type="ECO:0000256" key="9">
    <source>
        <dbReference type="HAMAP-Rule" id="MF_00624"/>
    </source>
</evidence>
<evidence type="ECO:0000259" key="10">
    <source>
        <dbReference type="Pfam" id="PF00483"/>
    </source>
</evidence>
<dbReference type="NCBIfam" id="NF001947">
    <property type="entry name" value="PRK00725.1"/>
    <property type="match status" value="1"/>
</dbReference>
<evidence type="ECO:0000259" key="11">
    <source>
        <dbReference type="Pfam" id="PF24894"/>
    </source>
</evidence>
<dbReference type="NCBIfam" id="NF002023">
    <property type="entry name" value="PRK00844.1"/>
    <property type="match status" value="1"/>
</dbReference>
<name>A0A848DDD6_9PSEU</name>
<sequence>MTEPRVLGIVLAGGEGKRLFPLTADRAKPAVPFGGLYRLIDFALSNLVNAGCLRLCVLTQYKSHSLDRHISTTWRLSSLLGNYVTPVPAQQRLGPHWYTGSADAIYQSLNLIHDERPDLVVVFGADHVYRMDPRQMWAEHLDNGAGVTVAAIPVPREEATAFGVIQTAADGHRIEAFLEKPAAPPTLPGRPDETYASMGNYVFSTDALMEALRSDADTEGSRHDMGGDIIPMLVKSGTAHVYDFQTNDVPGASPGDAGYWRDVGTLDSYFDAHMDLCAVAPVFDLYNDRWPILTHVPSHPPAKFVHDDGDRVGRAINSVVSNGVIVSGGLVRDSVLSPGVRVDSWARVERSVVMDGTRIGRHAVVRDAILDKNVVVPEGAEVGVDKDHDRARGFTVSDRGVTVVGKAQQVTR</sequence>
<dbReference type="PROSITE" id="PS00810">
    <property type="entry name" value="ADP_GLC_PYROPHOSPH_3"/>
    <property type="match status" value="1"/>
</dbReference>
<protein>
    <recommendedName>
        <fullName evidence="9">Glucose-1-phosphate adenylyltransferase</fullName>
        <ecNumber evidence="9">2.7.7.27</ecNumber>
    </recommendedName>
    <alternativeName>
        <fullName evidence="9">ADP-glucose pyrophosphorylase</fullName>
        <shortName evidence="9">ADPGlc PPase</shortName>
    </alternativeName>
    <alternativeName>
        <fullName evidence="9">ADP-glucose synthase</fullName>
    </alternativeName>
</protein>
<feature type="site" description="Could play a key role in the communication between the regulatory and the substrate sites" evidence="9">
    <location>
        <position position="60"/>
    </location>
</feature>
<feature type="site" description="Could play a key role in the communication between the regulatory and the substrate sites" evidence="9">
    <location>
        <position position="97"/>
    </location>
</feature>
<organism evidence="12 13">
    <name type="scientific">Pseudonocardia bannensis</name>
    <dbReference type="NCBI Taxonomy" id="630973"/>
    <lineage>
        <taxon>Bacteria</taxon>
        <taxon>Bacillati</taxon>
        <taxon>Actinomycetota</taxon>
        <taxon>Actinomycetes</taxon>
        <taxon>Pseudonocardiales</taxon>
        <taxon>Pseudonocardiaceae</taxon>
        <taxon>Pseudonocardia</taxon>
    </lineage>
</organism>
<dbReference type="CDD" id="cd04651">
    <property type="entry name" value="LbH_G1P_AT_C"/>
    <property type="match status" value="1"/>
</dbReference>
<evidence type="ECO:0000256" key="8">
    <source>
        <dbReference type="ARBA" id="ARBA00023277"/>
    </source>
</evidence>
<evidence type="ECO:0000256" key="5">
    <source>
        <dbReference type="ARBA" id="ARBA00022741"/>
    </source>
</evidence>
<keyword evidence="3 9" id="KW-0808">Transferase</keyword>
<keyword evidence="5 9" id="KW-0547">Nucleotide-binding</keyword>
<evidence type="ECO:0000256" key="1">
    <source>
        <dbReference type="ARBA" id="ARBA00010443"/>
    </source>
</evidence>
<dbReference type="PROSITE" id="PS00809">
    <property type="entry name" value="ADP_GLC_PYROPHOSPH_2"/>
    <property type="match status" value="1"/>
</dbReference>
<keyword evidence="7 9" id="KW-0320">Glycogen biosynthesis</keyword>
<comment type="caution">
    <text evidence="12">The sequence shown here is derived from an EMBL/GenBank/DDBJ whole genome shotgun (WGS) entry which is preliminary data.</text>
</comment>
<accession>A0A848DDD6</accession>
<comment type="catalytic activity">
    <reaction evidence="9">
        <text>alpha-D-glucose 1-phosphate + ATP + H(+) = ADP-alpha-D-glucose + diphosphate</text>
        <dbReference type="Rhea" id="RHEA:12120"/>
        <dbReference type="ChEBI" id="CHEBI:15378"/>
        <dbReference type="ChEBI" id="CHEBI:30616"/>
        <dbReference type="ChEBI" id="CHEBI:33019"/>
        <dbReference type="ChEBI" id="CHEBI:57498"/>
        <dbReference type="ChEBI" id="CHEBI:58601"/>
        <dbReference type="EC" id="2.7.7.27"/>
    </reaction>
</comment>
<feature type="domain" description="Nucleotidyl transferase" evidence="10">
    <location>
        <begin position="8"/>
        <end position="277"/>
    </location>
</feature>
<dbReference type="InterPro" id="IPR056818">
    <property type="entry name" value="GlmU/GlgC-like_hexapep"/>
</dbReference>
<dbReference type="EMBL" id="JAAXKZ010000006">
    <property type="protein sequence ID" value="NMH90593.1"/>
    <property type="molecule type" value="Genomic_DNA"/>
</dbReference>
<dbReference type="GO" id="GO:0005524">
    <property type="term" value="F:ATP binding"/>
    <property type="evidence" value="ECO:0007669"/>
    <property type="project" value="UniProtKB-KW"/>
</dbReference>
<reference evidence="12 13" key="1">
    <citation type="submission" date="2020-04" db="EMBL/GenBank/DDBJ databases">
        <authorList>
            <person name="Klaysubun C."/>
            <person name="Duangmal K."/>
            <person name="Lipun K."/>
        </authorList>
    </citation>
    <scope>NUCLEOTIDE SEQUENCE [LARGE SCALE GENOMIC DNA]</scope>
    <source>
        <strain evidence="12 13">DSM 45300</strain>
    </source>
</reference>
<keyword evidence="4 9" id="KW-0548">Nucleotidyltransferase</keyword>
<keyword evidence="2 9" id="KW-0321">Glycogen metabolism</keyword>
<feature type="binding site" evidence="9">
    <location>
        <begin position="179"/>
        <end position="180"/>
    </location>
    <ligand>
        <name>alpha-D-glucose 1-phosphate</name>
        <dbReference type="ChEBI" id="CHEBI:58601"/>
    </ligand>
</feature>